<sequence>MAEATPESPCMVLPHELMIEILSRVESSNPLSSTDFKDLLSKAVKDYMDFRCHIITNPVDNDEKQSLMNAIAQSENLLKNFLNNACVEKDRKKLGKMKYIVLFDQLLVVVRYMKENFETIRDIMQTVEDKVKCLKGFIRISLK</sequence>
<organism evidence="1 3">
    <name type="scientific">Medicago truncatula</name>
    <name type="common">Barrel medic</name>
    <name type="synonym">Medicago tribuloides</name>
    <dbReference type="NCBI Taxonomy" id="3880"/>
    <lineage>
        <taxon>Eukaryota</taxon>
        <taxon>Viridiplantae</taxon>
        <taxon>Streptophyta</taxon>
        <taxon>Embryophyta</taxon>
        <taxon>Tracheophyta</taxon>
        <taxon>Spermatophyta</taxon>
        <taxon>Magnoliopsida</taxon>
        <taxon>eudicotyledons</taxon>
        <taxon>Gunneridae</taxon>
        <taxon>Pentapetalae</taxon>
        <taxon>rosids</taxon>
        <taxon>fabids</taxon>
        <taxon>Fabales</taxon>
        <taxon>Fabaceae</taxon>
        <taxon>Papilionoideae</taxon>
        <taxon>50 kb inversion clade</taxon>
        <taxon>NPAAA clade</taxon>
        <taxon>Hologalegina</taxon>
        <taxon>IRL clade</taxon>
        <taxon>Trifolieae</taxon>
        <taxon>Medicago</taxon>
    </lineage>
</organism>
<evidence type="ECO:0000313" key="2">
    <source>
        <dbReference type="EnsemblPlants" id="AES64354"/>
    </source>
</evidence>
<name>G7IKE8_MEDTR</name>
<reference evidence="1 3" key="2">
    <citation type="journal article" date="2014" name="BMC Genomics">
        <title>An improved genome release (version Mt4.0) for the model legume Medicago truncatula.</title>
        <authorList>
            <person name="Tang H."/>
            <person name="Krishnakumar V."/>
            <person name="Bidwell S."/>
            <person name="Rosen B."/>
            <person name="Chan A."/>
            <person name="Zhou S."/>
            <person name="Gentzbittel L."/>
            <person name="Childs K.L."/>
            <person name="Yandell M."/>
            <person name="Gundlach H."/>
            <person name="Mayer K.F."/>
            <person name="Schwartz D.C."/>
            <person name="Town C.D."/>
        </authorList>
    </citation>
    <scope>GENOME REANNOTATION</scope>
    <source>
        <strain evidence="2 3">cv. Jemalong A17</strain>
    </source>
</reference>
<protein>
    <submittedName>
        <fullName evidence="1 2">Uncharacterized protein</fullName>
    </submittedName>
</protein>
<dbReference type="EMBL" id="CM001218">
    <property type="protein sequence ID" value="AES64354.1"/>
    <property type="molecule type" value="Genomic_DNA"/>
</dbReference>
<reference evidence="2" key="3">
    <citation type="submission" date="2015-04" db="UniProtKB">
        <authorList>
            <consortium name="EnsemblPlants"/>
        </authorList>
    </citation>
    <scope>IDENTIFICATION</scope>
    <source>
        <strain evidence="2">cv. Jemalong A17</strain>
    </source>
</reference>
<reference evidence="1 3" key="1">
    <citation type="journal article" date="2011" name="Nature">
        <title>The Medicago genome provides insight into the evolution of rhizobial symbioses.</title>
        <authorList>
            <person name="Young N.D."/>
            <person name="Debelle F."/>
            <person name="Oldroyd G.E."/>
            <person name="Geurts R."/>
            <person name="Cannon S.B."/>
            <person name="Udvardi M.K."/>
            <person name="Benedito V.A."/>
            <person name="Mayer K.F."/>
            <person name="Gouzy J."/>
            <person name="Schoof H."/>
            <person name="Van de Peer Y."/>
            <person name="Proost S."/>
            <person name="Cook D.R."/>
            <person name="Meyers B.C."/>
            <person name="Spannagl M."/>
            <person name="Cheung F."/>
            <person name="De Mita S."/>
            <person name="Krishnakumar V."/>
            <person name="Gundlach H."/>
            <person name="Zhou S."/>
            <person name="Mudge J."/>
            <person name="Bharti A.K."/>
            <person name="Murray J.D."/>
            <person name="Naoumkina M.A."/>
            <person name="Rosen B."/>
            <person name="Silverstein K.A."/>
            <person name="Tang H."/>
            <person name="Rombauts S."/>
            <person name="Zhao P.X."/>
            <person name="Zhou P."/>
            <person name="Barbe V."/>
            <person name="Bardou P."/>
            <person name="Bechner M."/>
            <person name="Bellec A."/>
            <person name="Berger A."/>
            <person name="Berges H."/>
            <person name="Bidwell S."/>
            <person name="Bisseling T."/>
            <person name="Choisne N."/>
            <person name="Couloux A."/>
            <person name="Denny R."/>
            <person name="Deshpande S."/>
            <person name="Dai X."/>
            <person name="Doyle J.J."/>
            <person name="Dudez A.M."/>
            <person name="Farmer A.D."/>
            <person name="Fouteau S."/>
            <person name="Franken C."/>
            <person name="Gibelin C."/>
            <person name="Gish J."/>
            <person name="Goldstein S."/>
            <person name="Gonzalez A.J."/>
            <person name="Green P.J."/>
            <person name="Hallab A."/>
            <person name="Hartog M."/>
            <person name="Hua A."/>
            <person name="Humphray S.J."/>
            <person name="Jeong D.H."/>
            <person name="Jing Y."/>
            <person name="Jocker A."/>
            <person name="Kenton S.M."/>
            <person name="Kim D.J."/>
            <person name="Klee K."/>
            <person name="Lai H."/>
            <person name="Lang C."/>
            <person name="Lin S."/>
            <person name="Macmil S.L."/>
            <person name="Magdelenat G."/>
            <person name="Matthews L."/>
            <person name="McCorrison J."/>
            <person name="Monaghan E.L."/>
            <person name="Mun J.H."/>
            <person name="Najar F.Z."/>
            <person name="Nicholson C."/>
            <person name="Noirot C."/>
            <person name="O'Bleness M."/>
            <person name="Paule C.R."/>
            <person name="Poulain J."/>
            <person name="Prion F."/>
            <person name="Qin B."/>
            <person name="Qu C."/>
            <person name="Retzel E.F."/>
            <person name="Riddle C."/>
            <person name="Sallet E."/>
            <person name="Samain S."/>
            <person name="Samson N."/>
            <person name="Sanders I."/>
            <person name="Saurat O."/>
            <person name="Scarpelli C."/>
            <person name="Schiex T."/>
            <person name="Segurens B."/>
            <person name="Severin A.J."/>
            <person name="Sherrier D.J."/>
            <person name="Shi R."/>
            <person name="Sims S."/>
            <person name="Singer S.R."/>
            <person name="Sinharoy S."/>
            <person name="Sterck L."/>
            <person name="Viollet A."/>
            <person name="Wang B.B."/>
            <person name="Wang K."/>
            <person name="Wang M."/>
            <person name="Wang X."/>
            <person name="Warfsmann J."/>
            <person name="Weissenbach J."/>
            <person name="White D.D."/>
            <person name="White J.D."/>
            <person name="Wiley G.B."/>
            <person name="Wincker P."/>
            <person name="Xing Y."/>
            <person name="Yang L."/>
            <person name="Yao Z."/>
            <person name="Ying F."/>
            <person name="Zhai J."/>
            <person name="Zhou L."/>
            <person name="Zuber A."/>
            <person name="Denarie J."/>
            <person name="Dixon R.A."/>
            <person name="May G.D."/>
            <person name="Schwartz D.C."/>
            <person name="Rogers J."/>
            <person name="Quetier F."/>
            <person name="Town C.D."/>
            <person name="Roe B.A."/>
        </authorList>
    </citation>
    <scope>NUCLEOTIDE SEQUENCE [LARGE SCALE GENOMIC DNA]</scope>
    <source>
        <strain evidence="1">A17</strain>
        <strain evidence="2 3">cv. Jemalong A17</strain>
    </source>
</reference>
<evidence type="ECO:0000313" key="3">
    <source>
        <dbReference type="Proteomes" id="UP000002051"/>
    </source>
</evidence>
<evidence type="ECO:0000313" key="1">
    <source>
        <dbReference type="EMBL" id="AES64354.1"/>
    </source>
</evidence>
<dbReference type="Proteomes" id="UP000002051">
    <property type="component" value="Chromosome 2"/>
</dbReference>
<gene>
    <name evidence="1" type="ordered locus">MTR_2g021430</name>
</gene>
<dbReference type="AlphaFoldDB" id="G7IKE8"/>
<keyword evidence="3" id="KW-1185">Reference proteome</keyword>
<accession>G7IKE8</accession>
<dbReference type="HOGENOM" id="CLU_097329_0_0_1"/>
<dbReference type="PaxDb" id="3880-AES64354"/>
<proteinExistence type="predicted"/>
<dbReference type="EnsemblPlants" id="AES64354">
    <property type="protein sequence ID" value="AES64354"/>
    <property type="gene ID" value="MTR_2g021430"/>
</dbReference>